<proteinExistence type="predicted"/>
<evidence type="ECO:0000313" key="1">
    <source>
        <dbReference type="EMBL" id="KAD4584853.1"/>
    </source>
</evidence>
<keyword evidence="2" id="KW-1185">Reference proteome</keyword>
<name>A0A5N6NBZ6_9ASTR</name>
<reference evidence="1 2" key="1">
    <citation type="submission" date="2019-05" db="EMBL/GenBank/DDBJ databases">
        <title>Mikania micrantha, genome provides insights into the molecular mechanism of rapid growth.</title>
        <authorList>
            <person name="Liu B."/>
        </authorList>
    </citation>
    <scope>NUCLEOTIDE SEQUENCE [LARGE SCALE GENOMIC DNA]</scope>
    <source>
        <strain evidence="1">NLD-2019</strain>
        <tissue evidence="1">Leaf</tissue>
    </source>
</reference>
<dbReference type="Proteomes" id="UP000326396">
    <property type="component" value="Linkage Group LG2"/>
</dbReference>
<dbReference type="EMBL" id="SZYD01000012">
    <property type="protein sequence ID" value="KAD4584853.1"/>
    <property type="molecule type" value="Genomic_DNA"/>
</dbReference>
<comment type="caution">
    <text evidence="1">The sequence shown here is derived from an EMBL/GenBank/DDBJ whole genome shotgun (WGS) entry which is preliminary data.</text>
</comment>
<dbReference type="AlphaFoldDB" id="A0A5N6NBZ6"/>
<protein>
    <submittedName>
        <fullName evidence="1">Uncharacterized protein</fullName>
    </submittedName>
</protein>
<organism evidence="1 2">
    <name type="scientific">Mikania micrantha</name>
    <name type="common">bitter vine</name>
    <dbReference type="NCBI Taxonomy" id="192012"/>
    <lineage>
        <taxon>Eukaryota</taxon>
        <taxon>Viridiplantae</taxon>
        <taxon>Streptophyta</taxon>
        <taxon>Embryophyta</taxon>
        <taxon>Tracheophyta</taxon>
        <taxon>Spermatophyta</taxon>
        <taxon>Magnoliopsida</taxon>
        <taxon>eudicotyledons</taxon>
        <taxon>Gunneridae</taxon>
        <taxon>Pentapetalae</taxon>
        <taxon>asterids</taxon>
        <taxon>campanulids</taxon>
        <taxon>Asterales</taxon>
        <taxon>Asteraceae</taxon>
        <taxon>Asteroideae</taxon>
        <taxon>Heliantheae alliance</taxon>
        <taxon>Eupatorieae</taxon>
        <taxon>Mikania</taxon>
    </lineage>
</organism>
<accession>A0A5N6NBZ6</accession>
<gene>
    <name evidence="1" type="ORF">E3N88_22454</name>
</gene>
<sequence>MTATETIMSLTRNHELDTLHAGLNRGKQLLELLCSYLDIEYDILHTGLVVLSAVKHVVGWRLGLTLSLLPDGRLGCLSSPEMDLMVDGPDGVFPPRKALIFERRRSLLPPVAGAVKTLVEWGRR</sequence>
<evidence type="ECO:0000313" key="2">
    <source>
        <dbReference type="Proteomes" id="UP000326396"/>
    </source>
</evidence>